<dbReference type="AlphaFoldDB" id="A0ABD2XP43"/>
<comment type="caution">
    <text evidence="2">The sequence shown here is derived from an EMBL/GenBank/DDBJ whole genome shotgun (WGS) entry which is preliminary data.</text>
</comment>
<accession>A0ABD2XP43</accession>
<proteinExistence type="predicted"/>
<evidence type="ECO:0000313" key="2">
    <source>
        <dbReference type="EMBL" id="KAL3406773.1"/>
    </source>
</evidence>
<feature type="region of interest" description="Disordered" evidence="1">
    <location>
        <begin position="140"/>
        <end position="166"/>
    </location>
</feature>
<reference evidence="2 3" key="1">
    <citation type="journal article" date="2024" name="bioRxiv">
        <title>A reference genome for Trichogramma kaykai: A tiny desert-dwelling parasitoid wasp with competing sex-ratio distorters.</title>
        <authorList>
            <person name="Culotta J."/>
            <person name="Lindsey A.R."/>
        </authorList>
    </citation>
    <scope>NUCLEOTIDE SEQUENCE [LARGE SCALE GENOMIC DNA]</scope>
    <source>
        <strain evidence="2 3">KSX58</strain>
    </source>
</reference>
<keyword evidence="3" id="KW-1185">Reference proteome</keyword>
<gene>
    <name evidence="2" type="ORF">TKK_000912</name>
</gene>
<dbReference type="Proteomes" id="UP001627154">
    <property type="component" value="Unassembled WGS sequence"/>
</dbReference>
<name>A0ABD2XP43_9HYME</name>
<evidence type="ECO:0000313" key="3">
    <source>
        <dbReference type="Proteomes" id="UP001627154"/>
    </source>
</evidence>
<organism evidence="2 3">
    <name type="scientific">Trichogramma kaykai</name>
    <dbReference type="NCBI Taxonomy" id="54128"/>
    <lineage>
        <taxon>Eukaryota</taxon>
        <taxon>Metazoa</taxon>
        <taxon>Ecdysozoa</taxon>
        <taxon>Arthropoda</taxon>
        <taxon>Hexapoda</taxon>
        <taxon>Insecta</taxon>
        <taxon>Pterygota</taxon>
        <taxon>Neoptera</taxon>
        <taxon>Endopterygota</taxon>
        <taxon>Hymenoptera</taxon>
        <taxon>Apocrita</taxon>
        <taxon>Proctotrupomorpha</taxon>
        <taxon>Chalcidoidea</taxon>
        <taxon>Trichogrammatidae</taxon>
        <taxon>Trichogramma</taxon>
    </lineage>
</organism>
<dbReference type="EMBL" id="JBJJXI010000018">
    <property type="protein sequence ID" value="KAL3406773.1"/>
    <property type="molecule type" value="Genomic_DNA"/>
</dbReference>
<evidence type="ECO:0000256" key="1">
    <source>
        <dbReference type="SAM" id="MobiDB-lite"/>
    </source>
</evidence>
<sequence length="166" mass="18638">MESRGEFDFTASYPVKMQKMLLLVMIRAVKPFVLTAGPTIELNLETCSTGCLSNIVFFFFQILCTISKAPLTSNQNNDQDNIETSYIDKINSLSTLFEIAGSRTRDVIAHTSAASLGQRATLSRRPVFVCAAKCPEREYRAGMASRERERERRSESSKKARLAKDQ</sequence>
<protein>
    <submittedName>
        <fullName evidence="2">Uncharacterized protein</fullName>
    </submittedName>
</protein>